<dbReference type="InterPro" id="IPR036661">
    <property type="entry name" value="Luciferase-like_sf"/>
</dbReference>
<dbReference type="PANTHER" id="PTHR30137">
    <property type="entry name" value="LUCIFERASE-LIKE MONOOXYGENASE"/>
    <property type="match status" value="1"/>
</dbReference>
<evidence type="ECO:0000313" key="4">
    <source>
        <dbReference type="EMBL" id="REH35666.1"/>
    </source>
</evidence>
<dbReference type="GO" id="GO:0004497">
    <property type="term" value="F:monooxygenase activity"/>
    <property type="evidence" value="ECO:0007669"/>
    <property type="project" value="UniProtKB-KW"/>
</dbReference>
<gene>
    <name evidence="4" type="ORF">BCF44_11754</name>
</gene>
<keyword evidence="5" id="KW-1185">Reference proteome</keyword>
<dbReference type="Gene3D" id="3.20.20.30">
    <property type="entry name" value="Luciferase-like domain"/>
    <property type="match status" value="1"/>
</dbReference>
<comment type="caution">
    <text evidence="4">The sequence shown here is derived from an EMBL/GenBank/DDBJ whole genome shotgun (WGS) entry which is preliminary data.</text>
</comment>
<evidence type="ECO:0000256" key="1">
    <source>
        <dbReference type="ARBA" id="ARBA00023002"/>
    </source>
</evidence>
<dbReference type="PANTHER" id="PTHR30137:SF8">
    <property type="entry name" value="BLR5498 PROTEIN"/>
    <property type="match status" value="1"/>
</dbReference>
<dbReference type="SUPFAM" id="SSF51679">
    <property type="entry name" value="Bacterial luciferase-like"/>
    <property type="match status" value="1"/>
</dbReference>
<dbReference type="Pfam" id="PF00296">
    <property type="entry name" value="Bac_luciferase"/>
    <property type="match status" value="1"/>
</dbReference>
<organism evidence="4 5">
    <name type="scientific">Kutzneria buriramensis</name>
    <dbReference type="NCBI Taxonomy" id="1045776"/>
    <lineage>
        <taxon>Bacteria</taxon>
        <taxon>Bacillati</taxon>
        <taxon>Actinomycetota</taxon>
        <taxon>Actinomycetes</taxon>
        <taxon>Pseudonocardiales</taxon>
        <taxon>Pseudonocardiaceae</taxon>
        <taxon>Kutzneria</taxon>
    </lineage>
</organism>
<dbReference type="GO" id="GO:0005829">
    <property type="term" value="C:cytosol"/>
    <property type="evidence" value="ECO:0007669"/>
    <property type="project" value="TreeGrafter"/>
</dbReference>
<evidence type="ECO:0000256" key="2">
    <source>
        <dbReference type="ARBA" id="ARBA00023033"/>
    </source>
</evidence>
<evidence type="ECO:0000313" key="5">
    <source>
        <dbReference type="Proteomes" id="UP000256269"/>
    </source>
</evidence>
<reference evidence="4 5" key="1">
    <citation type="submission" date="2018-08" db="EMBL/GenBank/DDBJ databases">
        <title>Genomic Encyclopedia of Archaeal and Bacterial Type Strains, Phase II (KMG-II): from individual species to whole genera.</title>
        <authorList>
            <person name="Goeker M."/>
        </authorList>
    </citation>
    <scope>NUCLEOTIDE SEQUENCE [LARGE SCALE GENOMIC DNA]</scope>
    <source>
        <strain evidence="4 5">DSM 45791</strain>
    </source>
</reference>
<keyword evidence="1" id="KW-0560">Oxidoreductase</keyword>
<dbReference type="RefSeq" id="WP_246016081.1">
    <property type="nucleotide sequence ID" value="NZ_CP144375.1"/>
</dbReference>
<keyword evidence="2 4" id="KW-0503">Monooxygenase</keyword>
<feature type="domain" description="Luciferase-like" evidence="3">
    <location>
        <begin position="2"/>
        <end position="117"/>
    </location>
</feature>
<accession>A0A3E0H1G0</accession>
<proteinExistence type="predicted"/>
<name>A0A3E0H1G0_9PSEU</name>
<dbReference type="InterPro" id="IPR050766">
    <property type="entry name" value="Bact_Lucif_Oxidored"/>
</dbReference>
<dbReference type="InterPro" id="IPR011251">
    <property type="entry name" value="Luciferase-like_dom"/>
</dbReference>
<dbReference type="Proteomes" id="UP000256269">
    <property type="component" value="Unassembled WGS sequence"/>
</dbReference>
<dbReference type="AlphaFoldDB" id="A0A3E0H1G0"/>
<evidence type="ECO:0000259" key="3">
    <source>
        <dbReference type="Pfam" id="PF00296"/>
    </source>
</evidence>
<protein>
    <submittedName>
        <fullName evidence="4">Luciferase-like monooxygenase</fullName>
    </submittedName>
</protein>
<sequence>MPSTVHPVAVAEQVALLDQLSGGRFQLGVGRSGPWVDLEVFGTGLDRCEQGFAESLDLLLTALSTGRVRAGGERFAFREVPIVPTLRRASPPVVVACTSPGTVETAAARGLPMLLGCTSATRRKPR</sequence>
<dbReference type="EMBL" id="QUNO01000017">
    <property type="protein sequence ID" value="REH35666.1"/>
    <property type="molecule type" value="Genomic_DNA"/>
</dbReference>
<dbReference type="GO" id="GO:0016705">
    <property type="term" value="F:oxidoreductase activity, acting on paired donors, with incorporation or reduction of molecular oxygen"/>
    <property type="evidence" value="ECO:0007669"/>
    <property type="project" value="InterPro"/>
</dbReference>